<keyword evidence="6" id="KW-1185">Reference proteome</keyword>
<evidence type="ECO:0000259" key="4">
    <source>
        <dbReference type="Pfam" id="PF17678"/>
    </source>
</evidence>
<dbReference type="InterPro" id="IPR050883">
    <property type="entry name" value="PNGase"/>
</dbReference>
<dbReference type="FunFam" id="3.30.2080.10:FF:000001">
    <property type="entry name" value="Alpha-1,2-mannosidase subfamily"/>
    <property type="match status" value="1"/>
</dbReference>
<dbReference type="InterPro" id="IPR014718">
    <property type="entry name" value="GH-type_carb-bd"/>
</dbReference>
<feature type="domain" description="Glycosyl hydrolase family 92 N-terminal" evidence="4">
    <location>
        <begin position="43"/>
        <end position="286"/>
    </location>
</feature>
<keyword evidence="2" id="KW-0732">Signal</keyword>
<feature type="domain" description="Glycosyl hydrolase family 92" evidence="3">
    <location>
        <begin position="383"/>
        <end position="894"/>
    </location>
</feature>
<dbReference type="AlphaFoldDB" id="A0A6A6GXS9"/>
<name>A0A6A6GXS9_VIRVR</name>
<feature type="signal peptide" evidence="2">
    <location>
        <begin position="1"/>
        <end position="24"/>
    </location>
</feature>
<evidence type="ECO:0000313" key="6">
    <source>
        <dbReference type="Proteomes" id="UP000800092"/>
    </source>
</evidence>
<protein>
    <submittedName>
        <fullName evidence="5">Glycoside hydrolase family 92 protein</fullName>
    </submittedName>
</protein>
<feature type="chain" id="PRO_5025357701" evidence="2">
    <location>
        <begin position="25"/>
        <end position="912"/>
    </location>
</feature>
<sequence>MARAVLSRESVIVLLGSLASCSLAITQPDDYLNASSSGDLWSFVDPLIGTEGATPGSAIAGGNSFPGSSLPNAMAKPGIDTSYLGLPNGTAVDCNAGYSPLGNVTGVSMMHVSGTGGVPTYGLISQMPLAGELDNVNLADNTTYWQNRSIAQESASVGLFTTTLLNGVKIEITSGNHSAFIRYTFPSGVSSGDGQLSNLDAGVWTAAGNLSPKSSDAHVLVDLTHVLPGYGTQAYSQKFLNGDLHVRNSNDSSSPSYYGSATYSGGWSEPQSQTIYFCSNFSVPNDSPLRPTPAYVTEATWDSIPGAGTFSWYYDAKASQAFDSASPDAGPAPQVYSYEDLVTYAGSGMGLGALFSWSRIHNNATAPAVLEAKLGISYISAAKACSSIRTELPATSSFEDVVQQVRGEWDSKVLNNVEILDDGSEYAKNATLKRMLYSALYQTGLMPTDKTGENPGWDTDDGNPYYDDHYTIWDTYRTLLPLYHLIYTRSYSRVISGLISIFSNEGFLPAGRIANWNGKVQGGSHADMVLTDAFVKSVVTPSGEVGRGELGINIDWQQAYRAEQKDANTLPIHNVDSSCFDGATKEGRGALDDYLPLHYITRNHTRSISRGVEYSQNDFAIWSIASGLNASVAEIERYRDRANWWQNQWNPLANTTLAGVGNFTGFPGARNKNGDWNFTNYDPLSCGGCGWGDDIYEAKVWETAFAAAPHDMAKAIELMGGDEAFLKRLDASFLPGLGTSVGANNDAGSALFNPGNEPSFMTPLLYNYIPKQQWRTVNQTRAVVDDFYSDKRNGYPGNIDGGALPSWLVFNLIGLYPVAAQPIYLLSAPRFSSLRLRLFSGTQQETVLNIRAKNLSEKSFYPQKVTFNGAELRRSWLRHGELARGGTLIFEMGEQPQGWDDGERPPSLSPYK</sequence>
<dbReference type="FunFam" id="1.20.1050.60:FF:000002">
    <property type="entry name" value="Glycosyl hydrolase family 92"/>
    <property type="match status" value="1"/>
</dbReference>
<dbReference type="GO" id="GO:0006516">
    <property type="term" value="P:glycoprotein catabolic process"/>
    <property type="evidence" value="ECO:0007669"/>
    <property type="project" value="TreeGrafter"/>
</dbReference>
<dbReference type="GO" id="GO:0005829">
    <property type="term" value="C:cytosol"/>
    <property type="evidence" value="ECO:0007669"/>
    <property type="project" value="TreeGrafter"/>
</dbReference>
<dbReference type="GO" id="GO:0000224">
    <property type="term" value="F:peptide-N4-(N-acetyl-beta-glucosaminyl)asparagine amidase activity"/>
    <property type="evidence" value="ECO:0007669"/>
    <property type="project" value="TreeGrafter"/>
</dbReference>
<dbReference type="Gene3D" id="1.20.1610.10">
    <property type="entry name" value="alpha-1,2-mannosidases domains"/>
    <property type="match status" value="1"/>
</dbReference>
<dbReference type="Gene3D" id="3.30.2080.10">
    <property type="entry name" value="GH92 mannosidase domain"/>
    <property type="match status" value="1"/>
</dbReference>
<dbReference type="PANTHER" id="PTHR12143:SF44">
    <property type="entry name" value="GLYCOSYL HYDROLASE FAMILY 92 DOMAIN-CONTAINING PROTEIN"/>
    <property type="match status" value="1"/>
</dbReference>
<dbReference type="OrthoDB" id="449263at2759"/>
<evidence type="ECO:0000313" key="5">
    <source>
        <dbReference type="EMBL" id="KAF2230606.1"/>
    </source>
</evidence>
<dbReference type="SUPFAM" id="SSF48208">
    <property type="entry name" value="Six-hairpin glycosidases"/>
    <property type="match status" value="1"/>
</dbReference>
<gene>
    <name evidence="5" type="ORF">EV356DRAFT_453503</name>
</gene>
<dbReference type="PANTHER" id="PTHR12143">
    <property type="entry name" value="PEPTIDE N-GLYCANASE PNGASE -RELATED"/>
    <property type="match status" value="1"/>
</dbReference>
<dbReference type="InterPro" id="IPR008928">
    <property type="entry name" value="6-hairpin_glycosidase_sf"/>
</dbReference>
<feature type="region of interest" description="Disordered" evidence="1">
    <location>
        <begin position="893"/>
        <end position="912"/>
    </location>
</feature>
<dbReference type="InterPro" id="IPR041371">
    <property type="entry name" value="GH92_N"/>
</dbReference>
<dbReference type="PROSITE" id="PS51257">
    <property type="entry name" value="PROKAR_LIPOPROTEIN"/>
    <property type="match status" value="1"/>
</dbReference>
<keyword evidence="5" id="KW-0378">Hydrolase</keyword>
<organism evidence="5 6">
    <name type="scientific">Viridothelium virens</name>
    <name type="common">Speckled blister lichen</name>
    <name type="synonym">Trypethelium virens</name>
    <dbReference type="NCBI Taxonomy" id="1048519"/>
    <lineage>
        <taxon>Eukaryota</taxon>
        <taxon>Fungi</taxon>
        <taxon>Dikarya</taxon>
        <taxon>Ascomycota</taxon>
        <taxon>Pezizomycotina</taxon>
        <taxon>Dothideomycetes</taxon>
        <taxon>Dothideomycetes incertae sedis</taxon>
        <taxon>Trypetheliales</taxon>
        <taxon>Trypetheliaceae</taxon>
        <taxon>Viridothelium</taxon>
    </lineage>
</organism>
<dbReference type="InterPro" id="IPR012939">
    <property type="entry name" value="Glyco_hydro_92"/>
</dbReference>
<accession>A0A6A6GXS9</accession>
<proteinExistence type="predicted"/>
<evidence type="ECO:0000256" key="1">
    <source>
        <dbReference type="SAM" id="MobiDB-lite"/>
    </source>
</evidence>
<dbReference type="Pfam" id="PF17678">
    <property type="entry name" value="Glyco_hydro_92N"/>
    <property type="match status" value="1"/>
</dbReference>
<dbReference type="Gene3D" id="1.20.1050.60">
    <property type="entry name" value="alpha-1,2-mannosidase"/>
    <property type="match status" value="1"/>
</dbReference>
<dbReference type="Pfam" id="PF07971">
    <property type="entry name" value="Glyco_hydro_92"/>
    <property type="match status" value="1"/>
</dbReference>
<dbReference type="Proteomes" id="UP000800092">
    <property type="component" value="Unassembled WGS sequence"/>
</dbReference>
<reference evidence="5" key="1">
    <citation type="journal article" date="2020" name="Stud. Mycol.">
        <title>101 Dothideomycetes genomes: a test case for predicting lifestyles and emergence of pathogens.</title>
        <authorList>
            <person name="Haridas S."/>
            <person name="Albert R."/>
            <person name="Binder M."/>
            <person name="Bloem J."/>
            <person name="Labutti K."/>
            <person name="Salamov A."/>
            <person name="Andreopoulos B."/>
            <person name="Baker S."/>
            <person name="Barry K."/>
            <person name="Bills G."/>
            <person name="Bluhm B."/>
            <person name="Cannon C."/>
            <person name="Castanera R."/>
            <person name="Culley D."/>
            <person name="Daum C."/>
            <person name="Ezra D."/>
            <person name="Gonzalez J."/>
            <person name="Henrissat B."/>
            <person name="Kuo A."/>
            <person name="Liang C."/>
            <person name="Lipzen A."/>
            <person name="Lutzoni F."/>
            <person name="Magnuson J."/>
            <person name="Mondo S."/>
            <person name="Nolan M."/>
            <person name="Ohm R."/>
            <person name="Pangilinan J."/>
            <person name="Park H.-J."/>
            <person name="Ramirez L."/>
            <person name="Alfaro M."/>
            <person name="Sun H."/>
            <person name="Tritt A."/>
            <person name="Yoshinaga Y."/>
            <person name="Zwiers L.-H."/>
            <person name="Turgeon B."/>
            <person name="Goodwin S."/>
            <person name="Spatafora J."/>
            <person name="Crous P."/>
            <person name="Grigoriev I."/>
        </authorList>
    </citation>
    <scope>NUCLEOTIDE SEQUENCE</scope>
    <source>
        <strain evidence="5">Tuck. ex Michener</strain>
    </source>
</reference>
<evidence type="ECO:0000259" key="3">
    <source>
        <dbReference type="Pfam" id="PF07971"/>
    </source>
</evidence>
<dbReference type="Gene3D" id="2.70.98.10">
    <property type="match status" value="1"/>
</dbReference>
<dbReference type="GO" id="GO:0030246">
    <property type="term" value="F:carbohydrate binding"/>
    <property type="evidence" value="ECO:0007669"/>
    <property type="project" value="InterPro"/>
</dbReference>
<evidence type="ECO:0000256" key="2">
    <source>
        <dbReference type="SAM" id="SignalP"/>
    </source>
</evidence>
<dbReference type="EMBL" id="ML991838">
    <property type="protein sequence ID" value="KAF2230606.1"/>
    <property type="molecule type" value="Genomic_DNA"/>
</dbReference>
<dbReference type="GO" id="GO:0005634">
    <property type="term" value="C:nucleus"/>
    <property type="evidence" value="ECO:0007669"/>
    <property type="project" value="TreeGrafter"/>
</dbReference>
<dbReference type="GO" id="GO:0005975">
    <property type="term" value="P:carbohydrate metabolic process"/>
    <property type="evidence" value="ECO:0007669"/>
    <property type="project" value="InterPro"/>
</dbReference>